<dbReference type="SUPFAM" id="SSF49464">
    <property type="entry name" value="Carboxypeptidase regulatory domain-like"/>
    <property type="match status" value="1"/>
</dbReference>
<reference evidence="2" key="1">
    <citation type="journal article" date="2019" name="Int. J. Syst. Evol. Microbiol.">
        <title>The Global Catalogue of Microorganisms (GCM) 10K type strain sequencing project: providing services to taxonomists for standard genome sequencing and annotation.</title>
        <authorList>
            <consortium name="The Broad Institute Genomics Platform"/>
            <consortium name="The Broad Institute Genome Sequencing Center for Infectious Disease"/>
            <person name="Wu L."/>
            <person name="Ma J."/>
        </authorList>
    </citation>
    <scope>NUCLEOTIDE SEQUENCE [LARGE SCALE GENOMIC DNA]</scope>
    <source>
        <strain evidence="2">JCM 18198</strain>
    </source>
</reference>
<evidence type="ECO:0000313" key="1">
    <source>
        <dbReference type="EMBL" id="GAA4765866.1"/>
    </source>
</evidence>
<dbReference type="EMBL" id="BAABIP010000011">
    <property type="protein sequence ID" value="GAA4765866.1"/>
    <property type="molecule type" value="Genomic_DNA"/>
</dbReference>
<accession>A0ABP8ZV12</accession>
<organism evidence="1 2">
    <name type="scientific">Flavobacterium hankyongi</name>
    <dbReference type="NCBI Taxonomy" id="1176532"/>
    <lineage>
        <taxon>Bacteria</taxon>
        <taxon>Pseudomonadati</taxon>
        <taxon>Bacteroidota</taxon>
        <taxon>Flavobacteriia</taxon>
        <taxon>Flavobacteriales</taxon>
        <taxon>Flavobacteriaceae</taxon>
        <taxon>Flavobacterium</taxon>
    </lineage>
</organism>
<protein>
    <submittedName>
        <fullName evidence="1">Carboxypeptidase-like regulatory domain-containing protein</fullName>
    </submittedName>
</protein>
<sequence>MKNIFKGTLKGQLCDDCLEYIANVEVLLYLPYRKEVFSTAVADAKETFHLVTKEEAKQRENLLIAKTFTDENGNFQFSIDEKYANSAFDIDFICGTVPPKIPKPKRIEPLQFQITTLVMEWRRNEFEEFNFFNWTHEISYKFWCYIRGYYFDAWVICGHLVNCKTNTPIANAKVTAFDADFLTDDNLGTATTDSNGHFRIDYSSIKFKQTFLSPLINVETDPSLPLTFQSGPDVYFKAEIAGTTLINETRANARKNAGYCLCVKLCSEVNVVNPEDPNFPSAWTGIGNTFSASYGTNSYDFDIDGYAGSGKNALFGTIRLTGQAALKSASGNPIEYRFLISDTTTPNGSPAPAIGNFSKIIGVTPNLFVPSVVSKLTRKVYSPINNEIFVTSDQSDFDSQGWFDVNHAIERALINTGLTLADLSSYNIIEEDTLISLNTAALTNAPDVPGSINPGQAIPAANKIPIEKFAIRFEIREVINKPLNQFNIVPGNGKTLNSVIMNNNAVILKLSIAELEANGLCTPINGTLHAKYTVYHPHLSSSSLHLRNNSNTVNRAISDGIVPLSGNTNPAIDERTSNSSQLNNPPNDMTRCTYILKLYARARMHNGDVAMSDSGPIEQIFFYDV</sequence>
<proteinExistence type="predicted"/>
<gene>
    <name evidence="1" type="ORF">GCM10023230_14390</name>
</gene>
<dbReference type="Proteomes" id="UP001500141">
    <property type="component" value="Unassembled WGS sequence"/>
</dbReference>
<name>A0ABP8ZV12_9FLAO</name>
<dbReference type="InterPro" id="IPR008969">
    <property type="entry name" value="CarboxyPept-like_regulatory"/>
</dbReference>
<keyword evidence="2" id="KW-1185">Reference proteome</keyword>
<evidence type="ECO:0000313" key="2">
    <source>
        <dbReference type="Proteomes" id="UP001500141"/>
    </source>
</evidence>
<dbReference type="RefSeq" id="WP_264543529.1">
    <property type="nucleotide sequence ID" value="NZ_BAABIP010000011.1"/>
</dbReference>
<comment type="caution">
    <text evidence="1">The sequence shown here is derived from an EMBL/GenBank/DDBJ whole genome shotgun (WGS) entry which is preliminary data.</text>
</comment>